<dbReference type="GO" id="GO:0022904">
    <property type="term" value="P:respiratory electron transport chain"/>
    <property type="evidence" value="ECO:0007669"/>
    <property type="project" value="TreeGrafter"/>
</dbReference>
<comment type="cofactor">
    <cofactor evidence="1">
        <name>heme b</name>
        <dbReference type="ChEBI" id="CHEBI:60344"/>
    </cofactor>
</comment>
<feature type="transmembrane region" description="Helical" evidence="26">
    <location>
        <begin position="317"/>
        <end position="336"/>
    </location>
</feature>
<dbReference type="GO" id="GO:0015990">
    <property type="term" value="P:electron transport coupled proton transport"/>
    <property type="evidence" value="ECO:0007669"/>
    <property type="project" value="TreeGrafter"/>
</dbReference>
<dbReference type="CDD" id="cd01662">
    <property type="entry name" value="Ubiquinol_Oxidase_I"/>
    <property type="match status" value="1"/>
</dbReference>
<dbReference type="PANTHER" id="PTHR10422">
    <property type="entry name" value="CYTOCHROME C OXIDASE SUBUNIT 1"/>
    <property type="match status" value="1"/>
</dbReference>
<feature type="transmembrane region" description="Helical" evidence="26">
    <location>
        <begin position="456"/>
        <end position="474"/>
    </location>
</feature>
<dbReference type="GO" id="GO:0046872">
    <property type="term" value="F:metal ion binding"/>
    <property type="evidence" value="ECO:0007669"/>
    <property type="project" value="UniProtKB-KW"/>
</dbReference>
<evidence type="ECO:0000313" key="28">
    <source>
        <dbReference type="EMBL" id="RON48488.1"/>
    </source>
</evidence>
<evidence type="ECO:0000256" key="25">
    <source>
        <dbReference type="RuleBase" id="RU000370"/>
    </source>
</evidence>
<dbReference type="PRINTS" id="PR01165">
    <property type="entry name" value="CYCOXIDASEI"/>
</dbReference>
<dbReference type="Gene3D" id="1.20.210.10">
    <property type="entry name" value="Cytochrome c oxidase-like, subunit I domain"/>
    <property type="match status" value="1"/>
</dbReference>
<keyword evidence="17 26" id="KW-0472">Membrane</keyword>
<keyword evidence="13 25" id="KW-0249">Electron transport</keyword>
<dbReference type="FunFam" id="1.20.210.10:FF:000002">
    <property type="entry name" value="Cytochrome o ubiquinol oxidase, subunit I"/>
    <property type="match status" value="1"/>
</dbReference>
<evidence type="ECO:0000256" key="8">
    <source>
        <dbReference type="ARBA" id="ARBA00022475"/>
    </source>
</evidence>
<evidence type="ECO:0000256" key="12">
    <source>
        <dbReference type="ARBA" id="ARBA00022723"/>
    </source>
</evidence>
<gene>
    <name evidence="28" type="ORF">BK666_08670</name>
</gene>
<dbReference type="OrthoDB" id="9803294at2"/>
<dbReference type="Proteomes" id="UP000285349">
    <property type="component" value="Unassembled WGS sequence"/>
</dbReference>
<feature type="transmembrane region" description="Helical" evidence="26">
    <location>
        <begin position="103"/>
        <end position="127"/>
    </location>
</feature>
<feature type="domain" description="Cytochrome oxidase subunit I profile" evidence="27">
    <location>
        <begin position="39"/>
        <end position="561"/>
    </location>
</feature>
<evidence type="ECO:0000256" key="2">
    <source>
        <dbReference type="ARBA" id="ARBA00001973"/>
    </source>
</evidence>
<dbReference type="Pfam" id="PF00115">
    <property type="entry name" value="COX1"/>
    <property type="match status" value="1"/>
</dbReference>
<dbReference type="PROSITE" id="PS00077">
    <property type="entry name" value="COX1_CUB"/>
    <property type="match status" value="1"/>
</dbReference>
<keyword evidence="10 25" id="KW-0679">Respiratory chain</keyword>
<keyword evidence="14 26" id="KW-1133">Transmembrane helix</keyword>
<dbReference type="RefSeq" id="WP_123509264.1">
    <property type="nucleotide sequence ID" value="NZ_MOBQ01000011.1"/>
</dbReference>
<feature type="transmembrane region" description="Helical" evidence="26">
    <location>
        <begin position="381"/>
        <end position="403"/>
    </location>
</feature>
<comment type="subcellular location">
    <subcellularLocation>
        <location evidence="3">Cell membrane</location>
        <topology evidence="3">Multi-pass membrane protein</topology>
    </subcellularLocation>
</comment>
<dbReference type="InterPro" id="IPR023616">
    <property type="entry name" value="Cyt_c_oxase-like_su1_dom"/>
</dbReference>
<dbReference type="GO" id="GO:0009486">
    <property type="term" value="F:cytochrome bo3 ubiquinol oxidase activity"/>
    <property type="evidence" value="ECO:0007669"/>
    <property type="project" value="UniProtKB-EC"/>
</dbReference>
<dbReference type="EMBL" id="MOBQ01000011">
    <property type="protein sequence ID" value="RON48488.1"/>
    <property type="molecule type" value="Genomic_DNA"/>
</dbReference>
<organism evidence="28 29">
    <name type="scientific">Pseudomonas frederiksbergensis</name>
    <dbReference type="NCBI Taxonomy" id="104087"/>
    <lineage>
        <taxon>Bacteria</taxon>
        <taxon>Pseudomonadati</taxon>
        <taxon>Pseudomonadota</taxon>
        <taxon>Gammaproteobacteria</taxon>
        <taxon>Pseudomonadales</taxon>
        <taxon>Pseudomonadaceae</taxon>
        <taxon>Pseudomonas</taxon>
    </lineage>
</organism>
<evidence type="ECO:0000256" key="24">
    <source>
        <dbReference type="ARBA" id="ARBA00048190"/>
    </source>
</evidence>
<evidence type="ECO:0000256" key="13">
    <source>
        <dbReference type="ARBA" id="ARBA00022982"/>
    </source>
</evidence>
<evidence type="ECO:0000256" key="11">
    <source>
        <dbReference type="ARBA" id="ARBA00022692"/>
    </source>
</evidence>
<comment type="similarity">
    <text evidence="4 25">Belongs to the heme-copper respiratory oxidase family.</text>
</comment>
<dbReference type="InterPro" id="IPR023615">
    <property type="entry name" value="Cyt_c_Oxase_su1_BS"/>
</dbReference>
<evidence type="ECO:0000259" key="27">
    <source>
        <dbReference type="PROSITE" id="PS50855"/>
    </source>
</evidence>
<feature type="transmembrane region" description="Helical" evidence="26">
    <location>
        <begin position="348"/>
        <end position="369"/>
    </location>
</feature>
<dbReference type="GO" id="GO:0005886">
    <property type="term" value="C:plasma membrane"/>
    <property type="evidence" value="ECO:0007669"/>
    <property type="project" value="UniProtKB-SubCell"/>
</dbReference>
<keyword evidence="15" id="KW-0408">Iron</keyword>
<evidence type="ECO:0000256" key="22">
    <source>
        <dbReference type="ARBA" id="ARBA00034455"/>
    </source>
</evidence>
<feature type="transmembrane region" description="Helical" evidence="26">
    <location>
        <begin position="494"/>
        <end position="518"/>
    </location>
</feature>
<dbReference type="NCBIfam" id="TIGR02843">
    <property type="entry name" value="CyoB"/>
    <property type="match status" value="1"/>
</dbReference>
<evidence type="ECO:0000256" key="26">
    <source>
        <dbReference type="SAM" id="Phobius"/>
    </source>
</evidence>
<dbReference type="PROSITE" id="PS50855">
    <property type="entry name" value="COX1"/>
    <property type="match status" value="1"/>
</dbReference>
<evidence type="ECO:0000256" key="4">
    <source>
        <dbReference type="ARBA" id="ARBA00009578"/>
    </source>
</evidence>
<evidence type="ECO:0000256" key="16">
    <source>
        <dbReference type="ARBA" id="ARBA00023008"/>
    </source>
</evidence>
<feature type="transmembrane region" description="Helical" evidence="26">
    <location>
        <begin position="139"/>
        <end position="160"/>
    </location>
</feature>
<evidence type="ECO:0000256" key="3">
    <source>
        <dbReference type="ARBA" id="ARBA00004651"/>
    </source>
</evidence>
<dbReference type="GO" id="GO:0020037">
    <property type="term" value="F:heme binding"/>
    <property type="evidence" value="ECO:0007669"/>
    <property type="project" value="InterPro"/>
</dbReference>
<reference evidence="28 29" key="1">
    <citation type="submission" date="2016-10" db="EMBL/GenBank/DDBJ databases">
        <title>Comparative genome analysis of multiple Pseudomonas spp. focuses on biocontrol and plant growth promoting traits.</title>
        <authorList>
            <person name="Tao X.-Y."/>
            <person name="Taylor C.G."/>
        </authorList>
    </citation>
    <scope>NUCLEOTIDE SEQUENCE [LARGE SCALE GENOMIC DNA]</scope>
    <source>
        <strain evidence="28 29">37A10</strain>
    </source>
</reference>
<evidence type="ECO:0000256" key="14">
    <source>
        <dbReference type="ARBA" id="ARBA00022989"/>
    </source>
</evidence>
<comment type="subunit">
    <text evidence="23">The cytochrome bo(3) ubiquinol oxidase complex is a heterooctamer of two A chains, two B chains, two C chains and two D chains.</text>
</comment>
<evidence type="ECO:0000256" key="18">
    <source>
        <dbReference type="ARBA" id="ARBA00030075"/>
    </source>
</evidence>
<evidence type="ECO:0000256" key="9">
    <source>
        <dbReference type="ARBA" id="ARBA00022617"/>
    </source>
</evidence>
<comment type="catalytic activity">
    <reaction evidence="24">
        <text>2 a ubiquinol + O2 + n H(+)(in) = 2 a ubiquinone + 2 H2O + n H(+)(out)</text>
        <dbReference type="Rhea" id="RHEA:30251"/>
        <dbReference type="Rhea" id="RHEA-COMP:9565"/>
        <dbReference type="Rhea" id="RHEA-COMP:9566"/>
        <dbReference type="ChEBI" id="CHEBI:15377"/>
        <dbReference type="ChEBI" id="CHEBI:15378"/>
        <dbReference type="ChEBI" id="CHEBI:15379"/>
        <dbReference type="ChEBI" id="CHEBI:16389"/>
        <dbReference type="ChEBI" id="CHEBI:17976"/>
        <dbReference type="EC" id="7.1.1.3"/>
    </reaction>
</comment>
<feature type="transmembrane region" description="Helical" evidence="26">
    <location>
        <begin position="234"/>
        <end position="255"/>
    </location>
</feature>
<keyword evidence="9 25" id="KW-0349">Heme</keyword>
<feature type="transmembrane region" description="Helical" evidence="26">
    <location>
        <begin position="16"/>
        <end position="38"/>
    </location>
</feature>
<evidence type="ECO:0000256" key="19">
    <source>
        <dbReference type="ARBA" id="ARBA00031883"/>
    </source>
</evidence>
<dbReference type="InterPro" id="IPR014207">
    <property type="entry name" value="Cyt_c_ubiqinol_oxidase_su1"/>
</dbReference>
<keyword evidence="8" id="KW-1003">Cell membrane</keyword>
<dbReference type="GO" id="GO:0009060">
    <property type="term" value="P:aerobic respiration"/>
    <property type="evidence" value="ECO:0007669"/>
    <property type="project" value="InterPro"/>
</dbReference>
<feature type="transmembrane region" description="Helical" evidence="26">
    <location>
        <begin position="59"/>
        <end position="83"/>
    </location>
</feature>
<sequence length="676" mass="75130">MFGKLSWEAVPFHEPIVMITIAMIALGGLAVFGLITYFKKWTYLWTEWLTSVDHKKIGVMYIIVAMVMLLRGFADAIMMRSQLALATEGSPGYLPPEHYDQIFTAHGVIMIIFMAMPFFTGLMNLAVPLQIGARDVAYPFLNSLSFWLLVSGVVLVNVSLGVGEFARTGWVAYPPLSELGYSPGVGVDYYIWALQLSGLGTTLTGVNFLATVLKMRTPGMKMMDMPIFTWTCTWANVLIVASFPILTATLALLTLDRYMDFHIFTNELGGNPMMYVNLFWAWGHPEVYILILPAFGVFSEVISTFSGKRLFGHHSMIYASGAISILGFMVWLHHFFTMGSGASVNAFFGLATMLISIPTGVKLFNWLFTIYRGRLQFTSQVLWTLGFMVTFAIGGMTGVLLAIPGADFVLHNSLFVIAHFHNVIIGGAVFGYIAGFAFFFPKAFGFKLHEGWGKAAFWFWISGFFVAFMPLYALGFMGMTRRLNATTNPEWVPYLHVAMFGAIMIAVGIACQLIQLYVSVRDRKKPENMCEHGDPWNAHTLEWSTSSPPPFYNFAVLPKAPGIDPFTEAKENGTAYQAPAKYEPIHMPNNTATGLVMGALLTVFGFAMIWHIWWMAIFGLAGTVIYFVIHAARDDQGYMVPVDVIERIEAEQHKRLVAAGKVPAGATRVETSLEQA</sequence>
<keyword evidence="7 25" id="KW-0813">Transport</keyword>
<evidence type="ECO:0000256" key="15">
    <source>
        <dbReference type="ARBA" id="ARBA00023004"/>
    </source>
</evidence>
<evidence type="ECO:0000256" key="1">
    <source>
        <dbReference type="ARBA" id="ARBA00001970"/>
    </source>
</evidence>
<dbReference type="PANTHER" id="PTHR10422:SF35">
    <property type="entry name" value="CYTOCHROME BO(3) UBIQUINOL OXIDASE SUBUNIT 1"/>
    <property type="match status" value="1"/>
</dbReference>
<evidence type="ECO:0000256" key="21">
    <source>
        <dbReference type="ARBA" id="ARBA00032435"/>
    </source>
</evidence>
<feature type="transmembrane region" description="Helical" evidence="26">
    <location>
        <begin position="287"/>
        <end position="305"/>
    </location>
</feature>
<evidence type="ECO:0000256" key="6">
    <source>
        <dbReference type="ARBA" id="ARBA00014691"/>
    </source>
</evidence>
<feature type="transmembrane region" description="Helical" evidence="26">
    <location>
        <begin position="189"/>
        <end position="213"/>
    </location>
</feature>
<evidence type="ECO:0000313" key="29">
    <source>
        <dbReference type="Proteomes" id="UP000285349"/>
    </source>
</evidence>
<dbReference type="GO" id="GO:0016682">
    <property type="term" value="F:oxidoreductase activity, acting on diphenols and related substances as donors, oxygen as acceptor"/>
    <property type="evidence" value="ECO:0007669"/>
    <property type="project" value="InterPro"/>
</dbReference>
<comment type="cofactor">
    <cofactor evidence="22">
        <name>Fe(II)-heme o</name>
        <dbReference type="ChEBI" id="CHEBI:60530"/>
    </cofactor>
</comment>
<feature type="transmembrane region" description="Helical" evidence="26">
    <location>
        <begin position="587"/>
        <end position="606"/>
    </location>
</feature>
<dbReference type="InterPro" id="IPR000883">
    <property type="entry name" value="Cyt_C_Oxase_1"/>
</dbReference>
<keyword evidence="16" id="KW-0186">Copper</keyword>
<evidence type="ECO:0000256" key="17">
    <source>
        <dbReference type="ARBA" id="ARBA00023136"/>
    </source>
</evidence>
<keyword evidence="12" id="KW-0479">Metal-binding</keyword>
<evidence type="ECO:0000256" key="20">
    <source>
        <dbReference type="ARBA" id="ARBA00032190"/>
    </source>
</evidence>
<proteinExistence type="inferred from homology"/>
<name>A0A423K9B2_9PSED</name>
<accession>A0A423K9B2</accession>
<comment type="cofactor">
    <cofactor evidence="2">
        <name>Cu(2+)</name>
        <dbReference type="ChEBI" id="CHEBI:29036"/>
    </cofactor>
</comment>
<dbReference type="AlphaFoldDB" id="A0A423K9B2"/>
<evidence type="ECO:0000256" key="7">
    <source>
        <dbReference type="ARBA" id="ARBA00022448"/>
    </source>
</evidence>
<evidence type="ECO:0000256" key="23">
    <source>
        <dbReference type="ARBA" id="ARBA00034513"/>
    </source>
</evidence>
<evidence type="ECO:0000256" key="5">
    <source>
        <dbReference type="ARBA" id="ARBA00012941"/>
    </source>
</evidence>
<keyword evidence="11 25" id="KW-0812">Transmembrane</keyword>
<dbReference type="EC" id="7.1.1.3" evidence="5"/>
<feature type="transmembrane region" description="Helical" evidence="26">
    <location>
        <begin position="423"/>
        <end position="444"/>
    </location>
</feature>
<dbReference type="InterPro" id="IPR036927">
    <property type="entry name" value="Cyt_c_oxase-like_su1_sf"/>
</dbReference>
<protein>
    <recommendedName>
        <fullName evidence="6">Cytochrome bo(3) ubiquinol oxidase subunit 1</fullName>
        <ecNumber evidence="5">7.1.1.3</ecNumber>
    </recommendedName>
    <alternativeName>
        <fullName evidence="20">Cytochrome o ubiquinol oxidase subunit 1</fullName>
    </alternativeName>
    <alternativeName>
        <fullName evidence="18">Oxidase bo(3) subunit 1</fullName>
    </alternativeName>
    <alternativeName>
        <fullName evidence="21">Ubiquinol oxidase polypeptide I</fullName>
    </alternativeName>
    <alternativeName>
        <fullName evidence="19">Ubiquinol oxidase subunit 1</fullName>
    </alternativeName>
</protein>
<dbReference type="SUPFAM" id="SSF81442">
    <property type="entry name" value="Cytochrome c oxidase subunit I-like"/>
    <property type="match status" value="1"/>
</dbReference>
<comment type="caution">
    <text evidence="28">The sequence shown here is derived from an EMBL/GenBank/DDBJ whole genome shotgun (WGS) entry which is preliminary data.</text>
</comment>
<dbReference type="GO" id="GO:0004129">
    <property type="term" value="F:cytochrome-c oxidase activity"/>
    <property type="evidence" value="ECO:0007669"/>
    <property type="project" value="InterPro"/>
</dbReference>
<feature type="transmembrane region" description="Helical" evidence="26">
    <location>
        <begin position="612"/>
        <end position="629"/>
    </location>
</feature>
<evidence type="ECO:0000256" key="10">
    <source>
        <dbReference type="ARBA" id="ARBA00022660"/>
    </source>
</evidence>